<evidence type="ECO:0000313" key="1">
    <source>
        <dbReference type="EMBL" id="CAG8644289.1"/>
    </source>
</evidence>
<sequence length="104" mass="12061">TSKKNVENSAYDQWVSPESYRMRQAEAAASSNTGSMGLNLQRIRDISKKNYIFYNDYETLNANITPEYNKDGSSFEGYNPDLNWAIKMSKKIAQKQKRKKHDRS</sequence>
<protein>
    <submittedName>
        <fullName evidence="1">15202_t:CDS:1</fullName>
    </submittedName>
</protein>
<gene>
    <name evidence="1" type="ORF">RPERSI_LOCUS7606</name>
</gene>
<keyword evidence="2" id="KW-1185">Reference proteome</keyword>
<name>A0ACA9N9X9_9GLOM</name>
<dbReference type="Proteomes" id="UP000789920">
    <property type="component" value="Unassembled WGS sequence"/>
</dbReference>
<accession>A0ACA9N9X9</accession>
<comment type="caution">
    <text evidence="1">The sequence shown here is derived from an EMBL/GenBank/DDBJ whole genome shotgun (WGS) entry which is preliminary data.</text>
</comment>
<organism evidence="1 2">
    <name type="scientific">Racocetra persica</name>
    <dbReference type="NCBI Taxonomy" id="160502"/>
    <lineage>
        <taxon>Eukaryota</taxon>
        <taxon>Fungi</taxon>
        <taxon>Fungi incertae sedis</taxon>
        <taxon>Mucoromycota</taxon>
        <taxon>Glomeromycotina</taxon>
        <taxon>Glomeromycetes</taxon>
        <taxon>Diversisporales</taxon>
        <taxon>Gigasporaceae</taxon>
        <taxon>Racocetra</taxon>
    </lineage>
</organism>
<evidence type="ECO:0000313" key="2">
    <source>
        <dbReference type="Proteomes" id="UP000789920"/>
    </source>
</evidence>
<dbReference type="EMBL" id="CAJVQC010013036">
    <property type="protein sequence ID" value="CAG8644289.1"/>
    <property type="molecule type" value="Genomic_DNA"/>
</dbReference>
<proteinExistence type="predicted"/>
<feature type="non-terminal residue" evidence="1">
    <location>
        <position position="1"/>
    </location>
</feature>
<reference evidence="1" key="1">
    <citation type="submission" date="2021-06" db="EMBL/GenBank/DDBJ databases">
        <authorList>
            <person name="Kallberg Y."/>
            <person name="Tangrot J."/>
            <person name="Rosling A."/>
        </authorList>
    </citation>
    <scope>NUCLEOTIDE SEQUENCE</scope>
    <source>
        <strain evidence="1">MA461A</strain>
    </source>
</reference>